<dbReference type="InterPro" id="IPR021272">
    <property type="entry name" value="DUF2851"/>
</dbReference>
<organism evidence="1 2">
    <name type="scientific">Aquirufa avitistagni</name>
    <dbReference type="NCBI Taxonomy" id="3104728"/>
    <lineage>
        <taxon>Bacteria</taxon>
        <taxon>Pseudomonadati</taxon>
        <taxon>Bacteroidota</taxon>
        <taxon>Cytophagia</taxon>
        <taxon>Cytophagales</taxon>
        <taxon>Flectobacillaceae</taxon>
        <taxon>Aquirufa</taxon>
    </lineage>
</organism>
<comment type="caution">
    <text evidence="1">The sequence shown here is derived from an EMBL/GenBank/DDBJ whole genome shotgun (WGS) entry which is preliminary data.</text>
</comment>
<protein>
    <submittedName>
        <fullName evidence="1">DUF2851 family protein</fullName>
    </submittedName>
</protein>
<proteinExistence type="predicted"/>
<dbReference type="RefSeq" id="WP_377981854.1">
    <property type="nucleotide sequence ID" value="NZ_JBBKXZ010000001.1"/>
</dbReference>
<sequence length="421" mass="48389">MNELTMAYLWKNQEFSSKSLSLTNGDQVHILHPGIENRHAGADFQQAKIRINDLLWVGAVELHVRASDWNVHGHHTDQSYENVILHVVWEHDREISYVNEQQIPTFCLSTWVSQTAILNTTSGELACAAFFPSIAQATKQEMLDRCLEERLLEKQAHITTLLQATGYDWEETCYQSLAKSFGFSLNAEPMLRLAQNCPLKLILRYRDRPYAVEAALFGLAGLLEEPVHDAYQWELRREYIHLKKKHGWEANYLHITDWKLLRLRPSNFPSIRLAQFAEVVRSNCSLISLLLEMQDLKTLRQLFEIPTIDYWATHTHFGKTSSTHQTRLGQGAFESICMNTLIPLLFAYSTSKSTSIYAEKARRWLRELKAENNVITRKFTSLNTTLRHAGDSQAALQWHKNYCAKKRCLACAVGAEILTPT</sequence>
<keyword evidence="2" id="KW-1185">Reference proteome</keyword>
<dbReference type="Proteomes" id="UP001598138">
    <property type="component" value="Unassembled WGS sequence"/>
</dbReference>
<accession>A0ABW6D8Z2</accession>
<dbReference type="Pfam" id="PF11013">
    <property type="entry name" value="DUF2851"/>
    <property type="match status" value="1"/>
</dbReference>
<evidence type="ECO:0000313" key="2">
    <source>
        <dbReference type="Proteomes" id="UP001598138"/>
    </source>
</evidence>
<evidence type="ECO:0000313" key="1">
    <source>
        <dbReference type="EMBL" id="MFD3393226.1"/>
    </source>
</evidence>
<name>A0ABW6D8Z2_9BACT</name>
<reference evidence="1 2" key="1">
    <citation type="submission" date="2024-03" db="EMBL/GenBank/DDBJ databases">
        <title>Aquirufa genome sequencing.</title>
        <authorList>
            <person name="Pitt A."/>
            <person name="Hahn M.W."/>
        </authorList>
    </citation>
    <scope>NUCLEOTIDE SEQUENCE [LARGE SCALE GENOMIC DNA]</scope>
    <source>
        <strain evidence="1 2">OSTEICH-129V</strain>
    </source>
</reference>
<dbReference type="EMBL" id="JBBKXZ010000001">
    <property type="protein sequence ID" value="MFD3393226.1"/>
    <property type="molecule type" value="Genomic_DNA"/>
</dbReference>
<gene>
    <name evidence="1" type="ORF">U0R10_01200</name>
</gene>